<dbReference type="Gene3D" id="1.20.1250.20">
    <property type="entry name" value="MFS general substrate transporter like domains"/>
    <property type="match status" value="1"/>
</dbReference>
<reference evidence="7 8" key="1">
    <citation type="submission" date="2016-03" db="EMBL/GenBank/DDBJ databases">
        <title>Comparative genomics of the ectomycorrhizal sister species Rhizopogon vinicolor and Rhizopogon vesiculosus (Basidiomycota: Boletales) reveals a divergence of the mating type B locus.</title>
        <authorList>
            <person name="Mujic A.B."/>
            <person name="Kuo A."/>
            <person name="Tritt A."/>
            <person name="Lipzen A."/>
            <person name="Chen C."/>
            <person name="Johnson J."/>
            <person name="Sharma A."/>
            <person name="Barry K."/>
            <person name="Grigoriev I.V."/>
            <person name="Spatafora J.W."/>
        </authorList>
    </citation>
    <scope>NUCLEOTIDE SEQUENCE [LARGE SCALE GENOMIC DNA]</scope>
    <source>
        <strain evidence="7 8">AM-OR11-056</strain>
    </source>
</reference>
<feature type="domain" description="Major facilitator superfamily (MFS) profile" evidence="6">
    <location>
        <begin position="1"/>
        <end position="358"/>
    </location>
</feature>
<feature type="transmembrane region" description="Helical" evidence="5">
    <location>
        <begin position="230"/>
        <end position="255"/>
    </location>
</feature>
<keyword evidence="4 5" id="KW-0472">Membrane</keyword>
<feature type="transmembrane region" description="Helical" evidence="5">
    <location>
        <begin position="12"/>
        <end position="34"/>
    </location>
</feature>
<evidence type="ECO:0000259" key="6">
    <source>
        <dbReference type="PROSITE" id="PS50850"/>
    </source>
</evidence>
<keyword evidence="3 5" id="KW-1133">Transmembrane helix</keyword>
<dbReference type="InterPro" id="IPR020846">
    <property type="entry name" value="MFS_dom"/>
</dbReference>
<keyword evidence="8" id="KW-1185">Reference proteome</keyword>
<evidence type="ECO:0000256" key="2">
    <source>
        <dbReference type="ARBA" id="ARBA00022692"/>
    </source>
</evidence>
<dbReference type="PANTHER" id="PTHR23502:SF134">
    <property type="entry name" value="MAJOR FACILITATOR SUPERFAMILY (MFS) PROFILE DOMAIN-CONTAINING PROTEIN-RELATED"/>
    <property type="match status" value="1"/>
</dbReference>
<feature type="transmembrane region" description="Helical" evidence="5">
    <location>
        <begin position="80"/>
        <end position="98"/>
    </location>
</feature>
<keyword evidence="2 5" id="KW-0812">Transmembrane</keyword>
<dbReference type="AlphaFoldDB" id="A0A1J8Q9E0"/>
<accession>A0A1J8Q9E0</accession>
<evidence type="ECO:0000256" key="4">
    <source>
        <dbReference type="ARBA" id="ARBA00023136"/>
    </source>
</evidence>
<dbReference type="PANTHER" id="PTHR23502">
    <property type="entry name" value="MAJOR FACILITATOR SUPERFAMILY"/>
    <property type="match status" value="1"/>
</dbReference>
<comment type="caution">
    <text evidence="7">The sequence shown here is derived from an EMBL/GenBank/DDBJ whole genome shotgun (WGS) entry which is preliminary data.</text>
</comment>
<comment type="subcellular location">
    <subcellularLocation>
        <location evidence="1">Membrane</location>
        <topology evidence="1">Multi-pass membrane protein</topology>
    </subcellularLocation>
</comment>
<dbReference type="GO" id="GO:0005886">
    <property type="term" value="C:plasma membrane"/>
    <property type="evidence" value="ECO:0007669"/>
    <property type="project" value="TreeGrafter"/>
</dbReference>
<feature type="transmembrane region" description="Helical" evidence="5">
    <location>
        <begin position="262"/>
        <end position="284"/>
    </location>
</feature>
<evidence type="ECO:0000313" key="7">
    <source>
        <dbReference type="EMBL" id="OJA17621.1"/>
    </source>
</evidence>
<name>A0A1J8Q9E0_9AGAM</name>
<dbReference type="Proteomes" id="UP000183567">
    <property type="component" value="Unassembled WGS sequence"/>
</dbReference>
<dbReference type="EMBL" id="LVVM01001905">
    <property type="protein sequence ID" value="OJA17621.1"/>
    <property type="molecule type" value="Genomic_DNA"/>
</dbReference>
<evidence type="ECO:0000256" key="5">
    <source>
        <dbReference type="SAM" id="Phobius"/>
    </source>
</evidence>
<feature type="transmembrane region" description="Helical" evidence="5">
    <location>
        <begin position="46"/>
        <end position="68"/>
    </location>
</feature>
<evidence type="ECO:0000313" key="8">
    <source>
        <dbReference type="Proteomes" id="UP000183567"/>
    </source>
</evidence>
<feature type="transmembrane region" description="Helical" evidence="5">
    <location>
        <begin position="296"/>
        <end position="318"/>
    </location>
</feature>
<dbReference type="STRING" id="180088.A0A1J8Q9E0"/>
<dbReference type="GO" id="GO:0022857">
    <property type="term" value="F:transmembrane transporter activity"/>
    <property type="evidence" value="ECO:0007669"/>
    <property type="project" value="InterPro"/>
</dbReference>
<evidence type="ECO:0000256" key="1">
    <source>
        <dbReference type="ARBA" id="ARBA00004141"/>
    </source>
</evidence>
<dbReference type="Pfam" id="PF07690">
    <property type="entry name" value="MFS_1"/>
    <property type="match status" value="1"/>
</dbReference>
<feature type="transmembrane region" description="Helical" evidence="5">
    <location>
        <begin position="203"/>
        <end position="224"/>
    </location>
</feature>
<dbReference type="OrthoDB" id="5376138at2759"/>
<dbReference type="InterPro" id="IPR011701">
    <property type="entry name" value="MFS"/>
</dbReference>
<evidence type="ECO:0000256" key="3">
    <source>
        <dbReference type="ARBA" id="ARBA00022989"/>
    </source>
</evidence>
<gene>
    <name evidence="7" type="ORF">AZE42_10118</name>
</gene>
<dbReference type="SUPFAM" id="SSF103473">
    <property type="entry name" value="MFS general substrate transporter"/>
    <property type="match status" value="1"/>
</dbReference>
<proteinExistence type="predicted"/>
<organism evidence="7 8">
    <name type="scientific">Rhizopogon vesiculosus</name>
    <dbReference type="NCBI Taxonomy" id="180088"/>
    <lineage>
        <taxon>Eukaryota</taxon>
        <taxon>Fungi</taxon>
        <taxon>Dikarya</taxon>
        <taxon>Basidiomycota</taxon>
        <taxon>Agaricomycotina</taxon>
        <taxon>Agaricomycetes</taxon>
        <taxon>Agaricomycetidae</taxon>
        <taxon>Boletales</taxon>
        <taxon>Suillineae</taxon>
        <taxon>Rhizopogonaceae</taxon>
        <taxon>Rhizopogon</taxon>
    </lineage>
</organism>
<dbReference type="PROSITE" id="PS50850">
    <property type="entry name" value="MFS"/>
    <property type="match status" value="1"/>
</dbReference>
<protein>
    <recommendedName>
        <fullName evidence="6">Major facilitator superfamily (MFS) profile domain-containing protein</fullName>
    </recommendedName>
</protein>
<sequence length="358" mass="39381">MNALAPNIQTVIVSRALQGVFASAGVSMLAGTIADIWQPHERGVPMAMFSFTAVFSIGLGSVFGGLIASNPHLGWRWVQWIHVMFAGIFSLCVIFALSETRSSVVLARIAKDVRKTTGDARYQSSSETDKPSMLSMIKVTCTRPLYLLLTEPIVQSFSLWVGLTWGVLFCLLDVGAILGLMANMYQETLYRKHFGTKGQEARLYIACAAAIVMPVSMFIFAWTASPHIHWIFPLIGLTAFMSGVFVVYQVSFLYLADCYGTYASSALAGLSLARNISALIFPLFSQQMFAGMTYKWGLTLWASLSAVMGPIPWILFFIGPKVRSHSKVSRKILEAELQQLDGDKTVVSSPIEEKSMKV</sequence>
<dbReference type="InterPro" id="IPR036259">
    <property type="entry name" value="MFS_trans_sf"/>
</dbReference>
<feature type="transmembrane region" description="Helical" evidence="5">
    <location>
        <begin position="157"/>
        <end position="182"/>
    </location>
</feature>